<protein>
    <submittedName>
        <fullName evidence="1">Uncharacterized protein</fullName>
    </submittedName>
</protein>
<name>A0ACC0LNW7_RHOML</name>
<proteinExistence type="predicted"/>
<organism evidence="1 2">
    <name type="scientific">Rhododendron molle</name>
    <name type="common">Chinese azalea</name>
    <name type="synonym">Azalea mollis</name>
    <dbReference type="NCBI Taxonomy" id="49168"/>
    <lineage>
        <taxon>Eukaryota</taxon>
        <taxon>Viridiplantae</taxon>
        <taxon>Streptophyta</taxon>
        <taxon>Embryophyta</taxon>
        <taxon>Tracheophyta</taxon>
        <taxon>Spermatophyta</taxon>
        <taxon>Magnoliopsida</taxon>
        <taxon>eudicotyledons</taxon>
        <taxon>Gunneridae</taxon>
        <taxon>Pentapetalae</taxon>
        <taxon>asterids</taxon>
        <taxon>Ericales</taxon>
        <taxon>Ericaceae</taxon>
        <taxon>Ericoideae</taxon>
        <taxon>Rhodoreae</taxon>
        <taxon>Rhododendron</taxon>
    </lineage>
</organism>
<accession>A0ACC0LNW7</accession>
<evidence type="ECO:0000313" key="2">
    <source>
        <dbReference type="Proteomes" id="UP001062846"/>
    </source>
</evidence>
<gene>
    <name evidence="1" type="ORF">RHMOL_Rhmol11G0021500</name>
</gene>
<keyword evidence="2" id="KW-1185">Reference proteome</keyword>
<evidence type="ECO:0000313" key="1">
    <source>
        <dbReference type="EMBL" id="KAI8530019.1"/>
    </source>
</evidence>
<comment type="caution">
    <text evidence="1">The sequence shown here is derived from an EMBL/GenBank/DDBJ whole genome shotgun (WGS) entry which is preliminary data.</text>
</comment>
<sequence>MFRHARDPAYTEDLPLAARWLSRRETTMETTYHYRGMLDNLRPSQVVFDPYTNRRQVADVVFYMGCIRAMAVLEPYLPDRVLRQFGMVQLVPGPSSFPLQGSHPVP</sequence>
<dbReference type="Proteomes" id="UP001062846">
    <property type="component" value="Chromosome 11"/>
</dbReference>
<reference evidence="1" key="1">
    <citation type="submission" date="2022-02" db="EMBL/GenBank/DDBJ databases">
        <title>Plant Genome Project.</title>
        <authorList>
            <person name="Zhang R.-G."/>
        </authorList>
    </citation>
    <scope>NUCLEOTIDE SEQUENCE</scope>
    <source>
        <strain evidence="1">AT1</strain>
    </source>
</reference>
<dbReference type="EMBL" id="CM046398">
    <property type="protein sequence ID" value="KAI8530019.1"/>
    <property type="molecule type" value="Genomic_DNA"/>
</dbReference>